<evidence type="ECO:0000313" key="3">
    <source>
        <dbReference type="Proteomes" id="UP001063350"/>
    </source>
</evidence>
<organism evidence="2 3">
    <name type="scientific">Desulfolithobacter dissulfuricans</name>
    <dbReference type="NCBI Taxonomy" id="2795293"/>
    <lineage>
        <taxon>Bacteria</taxon>
        <taxon>Pseudomonadati</taxon>
        <taxon>Thermodesulfobacteriota</taxon>
        <taxon>Desulfobulbia</taxon>
        <taxon>Desulfobulbales</taxon>
        <taxon>Desulfobulbaceae</taxon>
        <taxon>Desulfolithobacter</taxon>
    </lineage>
</organism>
<accession>A0A915U216</accession>
<protein>
    <submittedName>
        <fullName evidence="2">HNH endonuclease</fullName>
    </submittedName>
</protein>
<dbReference type="Proteomes" id="UP001063350">
    <property type="component" value="Chromosome"/>
</dbReference>
<dbReference type="AlphaFoldDB" id="A0A915U216"/>
<feature type="domain" description="HNH nuclease" evidence="1">
    <location>
        <begin position="218"/>
        <end position="271"/>
    </location>
</feature>
<proteinExistence type="predicted"/>
<dbReference type="InterPro" id="IPR003615">
    <property type="entry name" value="HNH_nuc"/>
</dbReference>
<name>A0A915U216_9BACT</name>
<evidence type="ECO:0000259" key="1">
    <source>
        <dbReference type="Pfam" id="PF13391"/>
    </source>
</evidence>
<dbReference type="GO" id="GO:0004519">
    <property type="term" value="F:endonuclease activity"/>
    <property type="evidence" value="ECO:0007669"/>
    <property type="project" value="UniProtKB-KW"/>
</dbReference>
<dbReference type="RefSeq" id="WP_267926636.1">
    <property type="nucleotide sequence ID" value="NZ_AP024233.1"/>
</dbReference>
<keyword evidence="3" id="KW-1185">Reference proteome</keyword>
<dbReference type="Gene3D" id="1.10.30.50">
    <property type="match status" value="1"/>
</dbReference>
<keyword evidence="2" id="KW-0378">Hydrolase</keyword>
<dbReference type="KEGG" id="ddu:GF1_22750"/>
<dbReference type="CDD" id="cd00085">
    <property type="entry name" value="HNHc"/>
    <property type="match status" value="1"/>
</dbReference>
<evidence type="ECO:0000313" key="2">
    <source>
        <dbReference type="EMBL" id="BCO09899.1"/>
    </source>
</evidence>
<dbReference type="Pfam" id="PF13391">
    <property type="entry name" value="HNH_2"/>
    <property type="match status" value="1"/>
</dbReference>
<reference evidence="2" key="1">
    <citation type="submission" date="2020-12" db="EMBL/GenBank/DDBJ databases">
        <title>Desulfobium dissulfuricans gen. nov., sp. nov., a novel mesophilic, sulfate-reducing bacterium isolated from a deep-sea hydrothermal vent.</title>
        <authorList>
            <person name="Hashimoto Y."/>
            <person name="Tame A."/>
            <person name="Sawayama S."/>
            <person name="Miyazaki J."/>
            <person name="Takai K."/>
            <person name="Nakagawa S."/>
        </authorList>
    </citation>
    <scope>NUCLEOTIDE SEQUENCE</scope>
    <source>
        <strain evidence="2">GF1</strain>
    </source>
</reference>
<sequence length="329" mass="37677">MTGKLAHYLQSLSTLRTDKNRNRWSAATCFRAPHKSFLLLSIFDLIASGSITENFIEPSFELAETFAGYWSLVMAPGTSGSMSYPFYHLGTSGFWHLQPQPGFSHKRGRTISSVKRLRELYLGARFDDDLFHLLIMEESREILRKILITTFFAPEVQPVVTRQGLINRDAAQYSAHLLAAAEPMPAYVTASETDEQTRCRVRDQGFRRAIVTLYEHRCAMCGIRMRTPEGHTIVEAAHIVPWSRSHNDRPQNGMALCRLCHWSFDKGLMGVGKEYEVLISPAVRRNNNFPGHMETLSGRGIFKPGDATFWPDQEYLQIHRKERFRRISH</sequence>
<dbReference type="PIRSF" id="PIRSF030850">
    <property type="entry name" value="UCP030850"/>
    <property type="match status" value="1"/>
</dbReference>
<gene>
    <name evidence="2" type="ORF">GF1_22750</name>
</gene>
<dbReference type="InterPro" id="IPR011396">
    <property type="entry name" value="PT_DNA_restrict"/>
</dbReference>
<keyword evidence="2" id="KW-0540">Nuclease</keyword>
<keyword evidence="2" id="KW-0255">Endonuclease</keyword>
<dbReference type="EMBL" id="AP024233">
    <property type="protein sequence ID" value="BCO09899.1"/>
    <property type="molecule type" value="Genomic_DNA"/>
</dbReference>